<evidence type="ECO:0000313" key="8">
    <source>
        <dbReference type="EMBL" id="SAY42388.1"/>
    </source>
</evidence>
<dbReference type="CDD" id="cd17324">
    <property type="entry name" value="MFS_NepI_like"/>
    <property type="match status" value="1"/>
</dbReference>
<evidence type="ECO:0000256" key="1">
    <source>
        <dbReference type="ARBA" id="ARBA00004651"/>
    </source>
</evidence>
<dbReference type="PANTHER" id="PTHR43124">
    <property type="entry name" value="PURINE EFFLUX PUMP PBUE"/>
    <property type="match status" value="1"/>
</dbReference>
<feature type="transmembrane region" description="Helical" evidence="6">
    <location>
        <begin position="21"/>
        <end position="43"/>
    </location>
</feature>
<evidence type="ECO:0000256" key="5">
    <source>
        <dbReference type="ARBA" id="ARBA00023136"/>
    </source>
</evidence>
<feature type="transmembrane region" description="Helical" evidence="6">
    <location>
        <begin position="215"/>
        <end position="238"/>
    </location>
</feature>
<evidence type="ECO:0000256" key="6">
    <source>
        <dbReference type="SAM" id="Phobius"/>
    </source>
</evidence>
<proteinExistence type="predicted"/>
<dbReference type="InterPro" id="IPR011701">
    <property type="entry name" value="MFS"/>
</dbReference>
<feature type="transmembrane region" description="Helical" evidence="6">
    <location>
        <begin position="145"/>
        <end position="166"/>
    </location>
</feature>
<dbReference type="InterPro" id="IPR020846">
    <property type="entry name" value="MFS_dom"/>
</dbReference>
<gene>
    <name evidence="8" type="primary">pbuE_1</name>
    <name evidence="8" type="ORF">PWN146_01066</name>
</gene>
<dbReference type="Pfam" id="PF07690">
    <property type="entry name" value="MFS_1"/>
    <property type="match status" value="1"/>
</dbReference>
<comment type="subcellular location">
    <subcellularLocation>
        <location evidence="1">Cell membrane</location>
        <topology evidence="1">Multi-pass membrane protein</topology>
    </subcellularLocation>
</comment>
<evidence type="ECO:0000256" key="2">
    <source>
        <dbReference type="ARBA" id="ARBA00022475"/>
    </source>
</evidence>
<dbReference type="SUPFAM" id="SSF103473">
    <property type="entry name" value="MFS general substrate transporter"/>
    <property type="match status" value="1"/>
</dbReference>
<sequence length="396" mass="40721">MNQTTISAPAASSERLPLGGLLALAMAAFITLLTEIMPAGVLSSIAGDLSVSESLAGQFITAYAVGALVAAIPLTALTQGMRRRPLLLSAIGGFAIVNLVTALSHDYHVSLATRFFAGVFGGIVWSLLAGYAVRMSPAHLGGRAIAISGAGATLALVLGVPLGTLLGRAIGWQGAFGLMTLMAVMLVVWIIAIVPDFPGQAKAHRPSLSGVFLQCGIRAVLFVVFTFIVAHNILYIYLEPFLTPSGLSERVDIVLFIFGLGAIAGLGVAGMLVDRRVQSLTVMSIVTFALAAVLLGSGGRIAPMVYLAVALWGVAFGGFATLTQTALSRLSGRAADMAQSMYTTGWNTAVAAGGAIGGMLLDKGGAASFAWAIIGLLILSLTGTLFAMNRALASQR</sequence>
<keyword evidence="5 6" id="KW-0472">Membrane</keyword>
<reference evidence="8" key="1">
    <citation type="submission" date="2016-05" db="EMBL/GenBank/DDBJ databases">
        <authorList>
            <person name="Cock P.J.A."/>
            <person name="Cock P.J.A."/>
        </authorList>
    </citation>
    <scope>NUCLEOTIDE SEQUENCE</scope>
    <source>
        <strain evidence="8">PWN146_assembly</strain>
    </source>
</reference>
<feature type="transmembrane region" description="Helical" evidence="6">
    <location>
        <begin position="253"/>
        <end position="273"/>
    </location>
</feature>
<organism evidence="8">
    <name type="scientific">Serratia marcescens</name>
    <dbReference type="NCBI Taxonomy" id="615"/>
    <lineage>
        <taxon>Bacteria</taxon>
        <taxon>Pseudomonadati</taxon>
        <taxon>Pseudomonadota</taxon>
        <taxon>Gammaproteobacteria</taxon>
        <taxon>Enterobacterales</taxon>
        <taxon>Yersiniaceae</taxon>
        <taxon>Serratia</taxon>
    </lineage>
</organism>
<evidence type="ECO:0000256" key="4">
    <source>
        <dbReference type="ARBA" id="ARBA00022989"/>
    </source>
</evidence>
<feature type="transmembrane region" description="Helical" evidence="6">
    <location>
        <begin position="111"/>
        <end position="133"/>
    </location>
</feature>
<protein>
    <submittedName>
        <fullName evidence="8">Purine efflux pump PbuE</fullName>
    </submittedName>
</protein>
<keyword evidence="3 6" id="KW-0812">Transmembrane</keyword>
<dbReference type="EMBL" id="LT575490">
    <property type="protein sequence ID" value="SAY42388.1"/>
    <property type="molecule type" value="Genomic_DNA"/>
</dbReference>
<dbReference type="InterPro" id="IPR050189">
    <property type="entry name" value="MFS_Efflux_Transporters"/>
</dbReference>
<feature type="transmembrane region" description="Helical" evidence="6">
    <location>
        <begin position="344"/>
        <end position="361"/>
    </location>
</feature>
<dbReference type="Gene3D" id="1.20.1250.20">
    <property type="entry name" value="MFS general substrate transporter like domains"/>
    <property type="match status" value="1"/>
</dbReference>
<keyword evidence="2" id="KW-1003">Cell membrane</keyword>
<feature type="transmembrane region" description="Helical" evidence="6">
    <location>
        <begin position="86"/>
        <end position="105"/>
    </location>
</feature>
<dbReference type="GO" id="GO:0022857">
    <property type="term" value="F:transmembrane transporter activity"/>
    <property type="evidence" value="ECO:0007669"/>
    <property type="project" value="InterPro"/>
</dbReference>
<dbReference type="PANTHER" id="PTHR43124:SF3">
    <property type="entry name" value="CHLORAMPHENICOL EFFLUX PUMP RV0191"/>
    <property type="match status" value="1"/>
</dbReference>
<evidence type="ECO:0000256" key="3">
    <source>
        <dbReference type="ARBA" id="ARBA00022692"/>
    </source>
</evidence>
<feature type="transmembrane region" description="Helical" evidence="6">
    <location>
        <begin position="280"/>
        <end position="298"/>
    </location>
</feature>
<dbReference type="InterPro" id="IPR036259">
    <property type="entry name" value="MFS_trans_sf"/>
</dbReference>
<keyword evidence="4 6" id="KW-1133">Transmembrane helix</keyword>
<accession>A0A1C3HBH4</accession>
<dbReference type="PROSITE" id="PS50850">
    <property type="entry name" value="MFS"/>
    <property type="match status" value="1"/>
</dbReference>
<evidence type="ECO:0000259" key="7">
    <source>
        <dbReference type="PROSITE" id="PS50850"/>
    </source>
</evidence>
<name>A0A1C3HBH4_SERMA</name>
<feature type="transmembrane region" description="Helical" evidence="6">
    <location>
        <begin position="367"/>
        <end position="388"/>
    </location>
</feature>
<feature type="transmembrane region" description="Helical" evidence="6">
    <location>
        <begin position="172"/>
        <end position="194"/>
    </location>
</feature>
<dbReference type="AlphaFoldDB" id="A0A1C3HBH4"/>
<feature type="domain" description="Major facilitator superfamily (MFS) profile" evidence="7">
    <location>
        <begin position="20"/>
        <end position="392"/>
    </location>
</feature>
<dbReference type="GO" id="GO:0005886">
    <property type="term" value="C:plasma membrane"/>
    <property type="evidence" value="ECO:0007669"/>
    <property type="project" value="UniProtKB-SubCell"/>
</dbReference>
<feature type="transmembrane region" description="Helical" evidence="6">
    <location>
        <begin position="55"/>
        <end position="74"/>
    </location>
</feature>
<feature type="transmembrane region" description="Helical" evidence="6">
    <location>
        <begin position="304"/>
        <end position="323"/>
    </location>
</feature>